<dbReference type="InterPro" id="IPR047084">
    <property type="entry name" value="GFAT_N"/>
</dbReference>
<comment type="catalytic activity">
    <reaction evidence="1 8">
        <text>D-fructose 6-phosphate + L-glutamine = D-glucosamine 6-phosphate + L-glutamate</text>
        <dbReference type="Rhea" id="RHEA:13237"/>
        <dbReference type="ChEBI" id="CHEBI:29985"/>
        <dbReference type="ChEBI" id="CHEBI:58359"/>
        <dbReference type="ChEBI" id="CHEBI:58725"/>
        <dbReference type="ChEBI" id="CHEBI:61527"/>
        <dbReference type="EC" id="2.6.1.16"/>
    </reaction>
</comment>
<feature type="active site" description="For Fru-6P isomerization activity" evidence="8">
    <location>
        <position position="601"/>
    </location>
</feature>
<keyword evidence="4 8" id="KW-0032">Aminotransferase</keyword>
<dbReference type="CDD" id="cd00714">
    <property type="entry name" value="GFAT"/>
    <property type="match status" value="1"/>
</dbReference>
<evidence type="ECO:0000313" key="12">
    <source>
        <dbReference type="Proteomes" id="UP001597216"/>
    </source>
</evidence>
<dbReference type="GO" id="GO:0004360">
    <property type="term" value="F:glutamine-fructose-6-phosphate transaminase (isomerizing) activity"/>
    <property type="evidence" value="ECO:0007669"/>
    <property type="project" value="UniProtKB-EC"/>
</dbReference>
<keyword evidence="8" id="KW-0963">Cytoplasm</keyword>
<dbReference type="InterPro" id="IPR001347">
    <property type="entry name" value="SIS_dom"/>
</dbReference>
<comment type="subunit">
    <text evidence="8">Homodimer.</text>
</comment>
<evidence type="ECO:0000256" key="4">
    <source>
        <dbReference type="ARBA" id="ARBA00022576"/>
    </source>
</evidence>
<dbReference type="PANTHER" id="PTHR10937:SF0">
    <property type="entry name" value="GLUTAMINE--FRUCTOSE-6-PHOSPHATE TRANSAMINASE (ISOMERIZING)"/>
    <property type="match status" value="1"/>
</dbReference>
<evidence type="ECO:0000256" key="8">
    <source>
        <dbReference type="HAMAP-Rule" id="MF_00164"/>
    </source>
</evidence>
<dbReference type="HAMAP" id="MF_00164">
    <property type="entry name" value="GlmS"/>
    <property type="match status" value="1"/>
</dbReference>
<evidence type="ECO:0000256" key="6">
    <source>
        <dbReference type="ARBA" id="ARBA00022737"/>
    </source>
</evidence>
<dbReference type="NCBIfam" id="NF001484">
    <property type="entry name" value="PRK00331.1"/>
    <property type="match status" value="1"/>
</dbReference>
<keyword evidence="5 8" id="KW-0808">Transferase</keyword>
<comment type="subcellular location">
    <subcellularLocation>
        <location evidence="8">Cytoplasm</location>
    </subcellularLocation>
</comment>
<dbReference type="InterPro" id="IPR017932">
    <property type="entry name" value="GATase_2_dom"/>
</dbReference>
<dbReference type="SUPFAM" id="SSF56235">
    <property type="entry name" value="N-terminal nucleophile aminohydrolases (Ntn hydrolases)"/>
    <property type="match status" value="1"/>
</dbReference>
<comment type="caution">
    <text evidence="11">The sequence shown here is derived from an EMBL/GenBank/DDBJ whole genome shotgun (WGS) entry which is preliminary data.</text>
</comment>
<dbReference type="Gene3D" id="3.60.20.10">
    <property type="entry name" value="Glutamine Phosphoribosylpyrophosphate, subunit 1, domain 1"/>
    <property type="match status" value="1"/>
</dbReference>
<dbReference type="InterPro" id="IPR029055">
    <property type="entry name" value="Ntn_hydrolases_N"/>
</dbReference>
<evidence type="ECO:0000256" key="5">
    <source>
        <dbReference type="ARBA" id="ARBA00022679"/>
    </source>
</evidence>
<evidence type="ECO:0000259" key="10">
    <source>
        <dbReference type="PROSITE" id="PS51464"/>
    </source>
</evidence>
<feature type="domain" description="SIS" evidence="10">
    <location>
        <begin position="454"/>
        <end position="596"/>
    </location>
</feature>
<dbReference type="PROSITE" id="PS51464">
    <property type="entry name" value="SIS"/>
    <property type="match status" value="2"/>
</dbReference>
<evidence type="ECO:0000256" key="3">
    <source>
        <dbReference type="ARBA" id="ARBA00016090"/>
    </source>
</evidence>
<dbReference type="PROSITE" id="PS51278">
    <property type="entry name" value="GATASE_TYPE_2"/>
    <property type="match status" value="1"/>
</dbReference>
<evidence type="ECO:0000256" key="2">
    <source>
        <dbReference type="ARBA" id="ARBA00012916"/>
    </source>
</evidence>
<dbReference type="Gene3D" id="3.40.50.10490">
    <property type="entry name" value="Glucose-6-phosphate isomerase like protein, domain 1"/>
    <property type="match status" value="2"/>
</dbReference>
<evidence type="ECO:0000313" key="11">
    <source>
        <dbReference type="EMBL" id="MFD1189205.1"/>
    </source>
</evidence>
<proteinExistence type="inferred from homology"/>
<keyword evidence="12" id="KW-1185">Reference proteome</keyword>
<dbReference type="PANTHER" id="PTHR10937">
    <property type="entry name" value="GLUCOSAMINE--FRUCTOSE-6-PHOSPHATE AMINOTRANSFERASE, ISOMERIZING"/>
    <property type="match status" value="1"/>
</dbReference>
<dbReference type="Pfam" id="PF13522">
    <property type="entry name" value="GATase_6"/>
    <property type="match status" value="1"/>
</dbReference>
<dbReference type="EMBL" id="JBHTLQ010000002">
    <property type="protein sequence ID" value="MFD1189205.1"/>
    <property type="molecule type" value="Genomic_DNA"/>
</dbReference>
<dbReference type="RefSeq" id="WP_377352089.1">
    <property type="nucleotide sequence ID" value="NZ_JBHTLQ010000002.1"/>
</dbReference>
<feature type="initiator methionine" description="Removed" evidence="8">
    <location>
        <position position="1"/>
    </location>
</feature>
<dbReference type="Pfam" id="PF01380">
    <property type="entry name" value="SIS"/>
    <property type="match status" value="2"/>
</dbReference>
<feature type="domain" description="SIS" evidence="10">
    <location>
        <begin position="282"/>
        <end position="421"/>
    </location>
</feature>
<keyword evidence="7" id="KW-0315">Glutamine amidotransferase</keyword>
<organism evidence="11 12">
    <name type="scientific">Phenylobacterium conjunctum</name>
    <dbReference type="NCBI Taxonomy" id="1298959"/>
    <lineage>
        <taxon>Bacteria</taxon>
        <taxon>Pseudomonadati</taxon>
        <taxon>Pseudomonadota</taxon>
        <taxon>Alphaproteobacteria</taxon>
        <taxon>Caulobacterales</taxon>
        <taxon>Caulobacteraceae</taxon>
        <taxon>Phenylobacterium</taxon>
    </lineage>
</organism>
<comment type="function">
    <text evidence="8">Catalyzes the first step in hexosamine metabolism, converting fructose-6P into glucosamine-6P using glutamine as a nitrogen source.</text>
</comment>
<name>A0ABW3SY36_9CAUL</name>
<accession>A0ABW3SY36</accession>
<dbReference type="CDD" id="cd05009">
    <property type="entry name" value="SIS_GlmS_GlmD_2"/>
    <property type="match status" value="1"/>
</dbReference>
<dbReference type="SUPFAM" id="SSF53697">
    <property type="entry name" value="SIS domain"/>
    <property type="match status" value="1"/>
</dbReference>
<feature type="active site" description="Nucleophile; for GATase activity" evidence="8">
    <location>
        <position position="2"/>
    </location>
</feature>
<keyword evidence="6" id="KW-0677">Repeat</keyword>
<feature type="domain" description="Glutamine amidotransferase type-2" evidence="9">
    <location>
        <begin position="2"/>
        <end position="217"/>
    </location>
</feature>
<dbReference type="InterPro" id="IPR035466">
    <property type="entry name" value="GlmS/AgaS_SIS"/>
</dbReference>
<evidence type="ECO:0000256" key="7">
    <source>
        <dbReference type="ARBA" id="ARBA00022962"/>
    </source>
</evidence>
<dbReference type="InterPro" id="IPR005855">
    <property type="entry name" value="GFAT"/>
</dbReference>
<dbReference type="InterPro" id="IPR046348">
    <property type="entry name" value="SIS_dom_sf"/>
</dbReference>
<evidence type="ECO:0000256" key="1">
    <source>
        <dbReference type="ARBA" id="ARBA00001031"/>
    </source>
</evidence>
<dbReference type="EC" id="2.6.1.16" evidence="2 8"/>
<dbReference type="CDD" id="cd05008">
    <property type="entry name" value="SIS_GlmS_GlmD_1"/>
    <property type="match status" value="1"/>
</dbReference>
<dbReference type="InterPro" id="IPR035490">
    <property type="entry name" value="GlmS/FrlB_SIS"/>
</dbReference>
<gene>
    <name evidence="8 11" type="primary">glmS</name>
    <name evidence="11" type="ORF">ACFQ27_01320</name>
</gene>
<dbReference type="Proteomes" id="UP001597216">
    <property type="component" value="Unassembled WGS sequence"/>
</dbReference>
<protein>
    <recommendedName>
        <fullName evidence="3 8">Glutamine--fructose-6-phosphate aminotransferase [isomerizing]</fullName>
        <ecNumber evidence="2 8">2.6.1.16</ecNumber>
    </recommendedName>
    <alternativeName>
        <fullName evidence="8">D-fructose-6-phosphate amidotransferase</fullName>
    </alternativeName>
    <alternativeName>
        <fullName evidence="8">GFAT</fullName>
    </alternativeName>
    <alternativeName>
        <fullName evidence="8">Glucosamine-6-phosphate synthase</fullName>
    </alternativeName>
    <alternativeName>
        <fullName evidence="8">Hexosephosphate aminotransferase</fullName>
    </alternativeName>
    <alternativeName>
        <fullName evidence="8">L-glutamine--D-fructose-6-phosphate amidotransferase</fullName>
    </alternativeName>
</protein>
<evidence type="ECO:0000259" key="9">
    <source>
        <dbReference type="PROSITE" id="PS51278"/>
    </source>
</evidence>
<dbReference type="NCBIfam" id="TIGR01135">
    <property type="entry name" value="glmS"/>
    <property type="match status" value="1"/>
</dbReference>
<sequence length="606" mass="64502">MCGIIGIVGNSSVQDRLIESLKRLEYRGYDSAGIAAQVNGKLERRRAPGKLRELEAVVAKEPLNATTGIGHTRWATHGAPTERNAHPHIVGRVAVVHNGIIENFAELKAELIATGREFQSDTDTEVVAHLLDAELATGLSPREAFAATLARLRGAFALCVLIGGEDEVILAARNGPPLALGYGQGEMYVGSDGLALGPFTNRIAYLQDGDWAVLTHNGAEVYDASGAPADRPIRTVPSSAVLMEKGNYRHFMEKEIHDQPEGCQRTIAAYVDTLGGRVAVPGDLDFAKLERVQIVACGTSYIAGVIGRYLIEQLADLPVDVEIASEFRYRDPAIRPASLVIAMSQSGETADTLAALRYCTERGMQSAAIVNATESTIAREVDVVWPIHCGPEIGVASTKAFTAQVSVLISIAIAAAKARGRLSEAEEQRLVKVLLEAPRLIAEAIGLEDAIRDIAVEVSKAKDVLYLGRGPMSALALEGALKLKEISYIHAEGYAAGELKHGPIALVDDQTPIIILAPFDAWFEKSASNMSEVMARGGQVVFITDTEGAKHAPAGAKVVVTAPSSDPLISALVMSAPIQLLAYHVAVLKGADVDQPRNLAKSVTVE</sequence>
<reference evidence="12" key="1">
    <citation type="journal article" date="2019" name="Int. J. Syst. Evol. Microbiol.">
        <title>The Global Catalogue of Microorganisms (GCM) 10K type strain sequencing project: providing services to taxonomists for standard genome sequencing and annotation.</title>
        <authorList>
            <consortium name="The Broad Institute Genomics Platform"/>
            <consortium name="The Broad Institute Genome Sequencing Center for Infectious Disease"/>
            <person name="Wu L."/>
            <person name="Ma J."/>
        </authorList>
    </citation>
    <scope>NUCLEOTIDE SEQUENCE [LARGE SCALE GENOMIC DNA]</scope>
    <source>
        <strain evidence="12">CCUG 55074</strain>
    </source>
</reference>